<dbReference type="Proteomes" id="UP000234681">
    <property type="component" value="Chromosome 5"/>
</dbReference>
<dbReference type="AlphaFoldDB" id="A6JRQ7"/>
<evidence type="ECO:0000256" key="1">
    <source>
        <dbReference type="SAM" id="Phobius"/>
    </source>
</evidence>
<evidence type="ECO:0000313" key="3">
    <source>
        <dbReference type="Proteomes" id="UP000234681"/>
    </source>
</evidence>
<keyword evidence="1" id="KW-1133">Transmembrane helix</keyword>
<feature type="transmembrane region" description="Helical" evidence="1">
    <location>
        <begin position="25"/>
        <end position="43"/>
    </location>
</feature>
<gene>
    <name evidence="2" type="ORF">rCG_53405</name>
</gene>
<keyword evidence="1" id="KW-0472">Membrane</keyword>
<evidence type="ECO:0000313" key="2">
    <source>
        <dbReference type="EMBL" id="EDL97849.1"/>
    </source>
</evidence>
<keyword evidence="1" id="KW-0812">Transmembrane</keyword>
<accession>A6JRQ7</accession>
<organism evidence="2 3">
    <name type="scientific">Rattus norvegicus</name>
    <name type="common">Rat</name>
    <dbReference type="NCBI Taxonomy" id="10116"/>
    <lineage>
        <taxon>Eukaryota</taxon>
        <taxon>Metazoa</taxon>
        <taxon>Chordata</taxon>
        <taxon>Craniata</taxon>
        <taxon>Vertebrata</taxon>
        <taxon>Euteleostomi</taxon>
        <taxon>Mammalia</taxon>
        <taxon>Eutheria</taxon>
        <taxon>Euarchontoglires</taxon>
        <taxon>Glires</taxon>
        <taxon>Rodentia</taxon>
        <taxon>Myomorpha</taxon>
        <taxon>Muroidea</taxon>
        <taxon>Muridae</taxon>
        <taxon>Murinae</taxon>
        <taxon>Rattus</taxon>
    </lineage>
</organism>
<dbReference type="EMBL" id="CH473998">
    <property type="protein sequence ID" value="EDL97849.1"/>
    <property type="molecule type" value="Genomic_DNA"/>
</dbReference>
<proteinExistence type="predicted"/>
<name>A6JRQ7_RAT</name>
<sequence length="49" mass="6158">MEEKSCQIHEENRRSLWKGNEQREIYISIYIYMYMYVYISNIISNNEKF</sequence>
<reference evidence="3" key="1">
    <citation type="submission" date="2005-09" db="EMBL/GenBank/DDBJ databases">
        <authorList>
            <person name="Mural R.J."/>
            <person name="Li P.W."/>
            <person name="Adams M.D."/>
            <person name="Amanatides P.G."/>
            <person name="Baden-Tillson H."/>
            <person name="Barnstead M."/>
            <person name="Chin S.H."/>
            <person name="Dew I."/>
            <person name="Evans C.A."/>
            <person name="Ferriera S."/>
            <person name="Flanigan M."/>
            <person name="Fosler C."/>
            <person name="Glodek A."/>
            <person name="Gu Z."/>
            <person name="Holt R.A."/>
            <person name="Jennings D."/>
            <person name="Kraft C.L."/>
            <person name="Lu F."/>
            <person name="Nguyen T."/>
            <person name="Nusskern D.R."/>
            <person name="Pfannkoch C.M."/>
            <person name="Sitter C."/>
            <person name="Sutton G.G."/>
            <person name="Venter J.C."/>
            <person name="Wang Z."/>
            <person name="Woodage T."/>
            <person name="Zheng X.H."/>
            <person name="Zhong F."/>
        </authorList>
    </citation>
    <scope>NUCLEOTIDE SEQUENCE [LARGE SCALE GENOMIC DNA]</scope>
    <source>
        <strain>BN</strain>
        <strain evidence="3">Sprague-Dawley</strain>
    </source>
</reference>
<protein>
    <submittedName>
        <fullName evidence="2">RCG53405</fullName>
    </submittedName>
</protein>